<accession>A0ABR9ZII2</accession>
<dbReference type="Proteomes" id="UP000635902">
    <property type="component" value="Unassembled WGS sequence"/>
</dbReference>
<gene>
    <name evidence="1" type="ORF">IRY30_03860</name>
</gene>
<dbReference type="PANTHER" id="PTHR36849:SF1">
    <property type="entry name" value="CYTOPLASMIC PROTEIN"/>
    <property type="match status" value="1"/>
</dbReference>
<sequence>MKNIDIAKVHDLRSGEDDPDGTNVLVDRIWPRGVAKDDVDLAEWLKEVAPSPDLRKWFDHDEDKFDDFTKKYRKELDEIRKELDDSDSDDEDELSDAAKDLATLLKLAKKASKTTPLVLVYGAKDREINHANVLADWLGDQ</sequence>
<dbReference type="EMBL" id="JADKMY010000001">
    <property type="protein sequence ID" value="MBF4553218.1"/>
    <property type="molecule type" value="Genomic_DNA"/>
</dbReference>
<keyword evidence="2" id="KW-1185">Reference proteome</keyword>
<comment type="caution">
    <text evidence="1">The sequence shown here is derived from an EMBL/GenBank/DDBJ whole genome shotgun (WGS) entry which is preliminary data.</text>
</comment>
<name>A0ABR9ZII2_9CORY</name>
<reference evidence="1 2" key="1">
    <citation type="submission" date="2020-10" db="EMBL/GenBank/DDBJ databases">
        <title>Novel species in genus Corynebacterium.</title>
        <authorList>
            <person name="Zhang G."/>
        </authorList>
    </citation>
    <scope>NUCLEOTIDE SEQUENCE [LARGE SCALE GENOMIC DNA]</scope>
    <source>
        <strain evidence="1 2">DSM 45110</strain>
    </source>
</reference>
<proteinExistence type="predicted"/>
<dbReference type="RefSeq" id="WP_194556045.1">
    <property type="nucleotide sequence ID" value="NZ_JADKMY010000001.1"/>
</dbReference>
<dbReference type="Pfam" id="PF22752">
    <property type="entry name" value="DUF488-N3i"/>
    <property type="match status" value="1"/>
</dbReference>
<organism evidence="1 2">
    <name type="scientific">Corynebacterium suicordis DSM 45110</name>
    <dbReference type="NCBI Taxonomy" id="1121369"/>
    <lineage>
        <taxon>Bacteria</taxon>
        <taxon>Bacillati</taxon>
        <taxon>Actinomycetota</taxon>
        <taxon>Actinomycetes</taxon>
        <taxon>Mycobacteriales</taxon>
        <taxon>Corynebacteriaceae</taxon>
        <taxon>Corynebacterium</taxon>
    </lineage>
</organism>
<protein>
    <submittedName>
        <fullName evidence="1">DUF488 family protein</fullName>
    </submittedName>
</protein>
<evidence type="ECO:0000313" key="1">
    <source>
        <dbReference type="EMBL" id="MBF4553218.1"/>
    </source>
</evidence>
<evidence type="ECO:0000313" key="2">
    <source>
        <dbReference type="Proteomes" id="UP000635902"/>
    </source>
</evidence>
<dbReference type="PANTHER" id="PTHR36849">
    <property type="entry name" value="CYTOPLASMIC PROTEIN-RELATED"/>
    <property type="match status" value="1"/>
</dbReference>
<dbReference type="InterPro" id="IPR052552">
    <property type="entry name" value="YeaO-like"/>
</dbReference>